<proteinExistence type="predicted"/>
<dbReference type="Proteomes" id="UP000031631">
    <property type="component" value="Chromosome"/>
</dbReference>
<dbReference type="Pfam" id="PF01739">
    <property type="entry name" value="CheR"/>
    <property type="match status" value="1"/>
</dbReference>
<dbReference type="SMART" id="SM00138">
    <property type="entry name" value="MeTrc"/>
    <property type="match status" value="1"/>
</dbReference>
<feature type="binding site" evidence="6">
    <location>
        <begin position="229"/>
        <end position="230"/>
    </location>
    <ligand>
        <name>S-adenosyl-L-methionine</name>
        <dbReference type="ChEBI" id="CHEBI:59789"/>
    </ligand>
</feature>
<dbReference type="InterPro" id="IPR029063">
    <property type="entry name" value="SAM-dependent_MTases_sf"/>
</dbReference>
<evidence type="ECO:0000313" key="8">
    <source>
        <dbReference type="EMBL" id="BAO45039.1"/>
    </source>
</evidence>
<evidence type="ECO:0000259" key="7">
    <source>
        <dbReference type="PROSITE" id="PS50123"/>
    </source>
</evidence>
<dbReference type="EMBL" id="AP012273">
    <property type="protein sequence ID" value="BAO45039.1"/>
    <property type="molecule type" value="Genomic_DNA"/>
</dbReference>
<dbReference type="PIRSF" id="PIRSF000410">
    <property type="entry name" value="CheR"/>
    <property type="match status" value="1"/>
</dbReference>
<dbReference type="Gene3D" id="3.40.50.150">
    <property type="entry name" value="Vaccinia Virus protein VP39"/>
    <property type="match status" value="1"/>
</dbReference>
<dbReference type="InterPro" id="IPR026024">
    <property type="entry name" value="Chemotaxis_MeTrfase_CheR"/>
</dbReference>
<keyword evidence="9" id="KW-1185">Reference proteome</keyword>
<feature type="binding site" evidence="6">
    <location>
        <position position="128"/>
    </location>
    <ligand>
        <name>S-adenosyl-L-methionine</name>
        <dbReference type="ChEBI" id="CHEBI:59789"/>
    </ligand>
</feature>
<sequence length="284" mass="32794">MSGSAARSVRQGFEFTDQDFSRLRELVYRHTGIRMADNRRDLIYGRLSRRLRALGLRSFGAYCRLIEDGHNDELEAFTNAVTTNLTAFFREAHHFDYLAETLIPELLKRNRDSRRIRLWSAGCSTGEEPYTLAMILRESIPDIHNWDVRILATDLDSEVLLKASAGVYEQQNIEGVLGSRLKRWFRKGTGTNKGKARVVPQLQELITFGKLNLMEGWPMKGPFDVIFCRNVLIYFDKPTQKKLFDRFADILVQKGHLFIGHSESPMDLTDRFALIGQSIYKKNR</sequence>
<dbReference type="AlphaFoldDB" id="A0A7U6JI09"/>
<name>A0A7U6JI09_9GAMM</name>
<dbReference type="GO" id="GO:0008983">
    <property type="term" value="F:protein-glutamate O-methyltransferase activity"/>
    <property type="evidence" value="ECO:0007669"/>
    <property type="project" value="UniProtKB-EC"/>
</dbReference>
<dbReference type="KEGG" id="tbn:TBH_C2127"/>
<dbReference type="PANTHER" id="PTHR24422">
    <property type="entry name" value="CHEMOTAXIS PROTEIN METHYLTRANSFERASE"/>
    <property type="match status" value="1"/>
</dbReference>
<evidence type="ECO:0000256" key="2">
    <source>
        <dbReference type="ARBA" id="ARBA00022603"/>
    </source>
</evidence>
<dbReference type="Pfam" id="PF03705">
    <property type="entry name" value="CheR_N"/>
    <property type="match status" value="1"/>
</dbReference>
<feature type="binding site" evidence="6">
    <location>
        <begin position="212"/>
        <end position="213"/>
    </location>
    <ligand>
        <name>S-adenosyl-L-methionine</name>
        <dbReference type="ChEBI" id="CHEBI:59789"/>
    </ligand>
</feature>
<dbReference type="OrthoDB" id="9816309at2"/>
<dbReference type="EC" id="2.1.1.80" evidence="5"/>
<evidence type="ECO:0000256" key="1">
    <source>
        <dbReference type="ARBA" id="ARBA00001541"/>
    </source>
</evidence>
<dbReference type="PRINTS" id="PR00996">
    <property type="entry name" value="CHERMTFRASE"/>
</dbReference>
<accession>A0A7U6JI09</accession>
<feature type="binding site" evidence="6">
    <location>
        <position position="86"/>
    </location>
    <ligand>
        <name>S-adenosyl-L-methionine</name>
        <dbReference type="ChEBI" id="CHEBI:59789"/>
    </ligand>
</feature>
<dbReference type="SUPFAM" id="SSF47757">
    <property type="entry name" value="Chemotaxis receptor methyltransferase CheR, N-terminal domain"/>
    <property type="match status" value="1"/>
</dbReference>
<dbReference type="InterPro" id="IPR022641">
    <property type="entry name" value="CheR_N"/>
</dbReference>
<dbReference type="InterPro" id="IPR050903">
    <property type="entry name" value="Bact_Chemotaxis_MeTrfase"/>
</dbReference>
<feature type="binding site" evidence="6">
    <location>
        <position position="84"/>
    </location>
    <ligand>
        <name>S-adenosyl-L-methionine</name>
        <dbReference type="ChEBI" id="CHEBI:59789"/>
    </ligand>
</feature>
<evidence type="ECO:0000313" key="9">
    <source>
        <dbReference type="Proteomes" id="UP000031631"/>
    </source>
</evidence>
<dbReference type="InterPro" id="IPR036804">
    <property type="entry name" value="CheR_N_sf"/>
</dbReference>
<dbReference type="GO" id="GO:0032259">
    <property type="term" value="P:methylation"/>
    <property type="evidence" value="ECO:0007669"/>
    <property type="project" value="UniProtKB-KW"/>
</dbReference>
<evidence type="ECO:0000256" key="3">
    <source>
        <dbReference type="ARBA" id="ARBA00022679"/>
    </source>
</evidence>
<dbReference type="PANTHER" id="PTHR24422:SF19">
    <property type="entry name" value="CHEMOTAXIS PROTEIN METHYLTRANSFERASE"/>
    <property type="match status" value="1"/>
</dbReference>
<evidence type="ECO:0000256" key="5">
    <source>
        <dbReference type="PIRNR" id="PIRNR000410"/>
    </source>
</evidence>
<feature type="binding site" evidence="6">
    <location>
        <position position="154"/>
    </location>
    <ligand>
        <name>S-adenosyl-L-methionine</name>
        <dbReference type="ChEBI" id="CHEBI:59789"/>
    </ligand>
</feature>
<organism evidence="8 9">
    <name type="scientific">Thiolapillus brandeum</name>
    <dbReference type="NCBI Taxonomy" id="1076588"/>
    <lineage>
        <taxon>Bacteria</taxon>
        <taxon>Pseudomonadati</taxon>
        <taxon>Pseudomonadota</taxon>
        <taxon>Gammaproteobacteria</taxon>
        <taxon>Chromatiales</taxon>
        <taxon>Sedimenticolaceae</taxon>
        <taxon>Thiolapillus</taxon>
    </lineage>
</organism>
<feature type="binding site" evidence="6">
    <location>
        <position position="90"/>
    </location>
    <ligand>
        <name>S-adenosyl-L-methionine</name>
        <dbReference type="ChEBI" id="CHEBI:59789"/>
    </ligand>
</feature>
<dbReference type="Gene3D" id="1.10.155.10">
    <property type="entry name" value="Chemotaxis receptor methyltransferase CheR, N-terminal domain"/>
    <property type="match status" value="1"/>
</dbReference>
<dbReference type="RefSeq" id="WP_041068343.1">
    <property type="nucleotide sequence ID" value="NZ_AP012273.1"/>
</dbReference>
<dbReference type="InterPro" id="IPR000780">
    <property type="entry name" value="CheR_MeTrfase"/>
</dbReference>
<keyword evidence="4 5" id="KW-0949">S-adenosyl-L-methionine</keyword>
<dbReference type="InterPro" id="IPR022642">
    <property type="entry name" value="CheR_C"/>
</dbReference>
<keyword evidence="2 5" id="KW-0489">Methyltransferase</keyword>
<keyword evidence="3 5" id="KW-0808">Transferase</keyword>
<reference evidence="8 9" key="1">
    <citation type="journal article" date="2014" name="PLoS ONE">
        <title>Physiological and genomic features of a novel sulfur-oxidizing gammaproteobacterium belonging to a previously uncultivated symbiotic lineage isolated from a hydrothermal vent.</title>
        <authorList>
            <person name="Nunoura T."/>
            <person name="Takaki Y."/>
            <person name="Kazama H."/>
            <person name="Kakuta J."/>
            <person name="Shimamura S."/>
            <person name="Makita H."/>
            <person name="Hirai M."/>
            <person name="Miyazaki M."/>
            <person name="Takai K."/>
        </authorList>
    </citation>
    <scope>NUCLEOTIDE SEQUENCE [LARGE SCALE GENOMIC DNA]</scope>
    <source>
        <strain evidence="8 9">Hiromi1</strain>
    </source>
</reference>
<comment type="catalytic activity">
    <reaction evidence="1 5">
        <text>L-glutamyl-[protein] + S-adenosyl-L-methionine = [protein]-L-glutamate 5-O-methyl ester + S-adenosyl-L-homocysteine</text>
        <dbReference type="Rhea" id="RHEA:24452"/>
        <dbReference type="Rhea" id="RHEA-COMP:10208"/>
        <dbReference type="Rhea" id="RHEA-COMP:10311"/>
        <dbReference type="ChEBI" id="CHEBI:29973"/>
        <dbReference type="ChEBI" id="CHEBI:57856"/>
        <dbReference type="ChEBI" id="CHEBI:59789"/>
        <dbReference type="ChEBI" id="CHEBI:82795"/>
        <dbReference type="EC" id="2.1.1.80"/>
    </reaction>
</comment>
<dbReference type="PROSITE" id="PS50123">
    <property type="entry name" value="CHER"/>
    <property type="match status" value="1"/>
</dbReference>
<protein>
    <recommendedName>
        <fullName evidence="5">Chemotaxis protein methyltransferase</fullName>
        <ecNumber evidence="5">2.1.1.80</ecNumber>
    </recommendedName>
</protein>
<dbReference type="SUPFAM" id="SSF53335">
    <property type="entry name" value="S-adenosyl-L-methionine-dependent methyltransferases"/>
    <property type="match status" value="1"/>
</dbReference>
<feature type="domain" description="CheR-type methyltransferase" evidence="7">
    <location>
        <begin position="8"/>
        <end position="284"/>
    </location>
</feature>
<evidence type="ECO:0000256" key="4">
    <source>
        <dbReference type="ARBA" id="ARBA00022691"/>
    </source>
</evidence>
<comment type="function">
    <text evidence="5">Methylation of the membrane-bound methyl-accepting chemotaxis proteins (MCP) to form gamma-glutamyl methyl ester residues in MCP.</text>
</comment>
<gene>
    <name evidence="8" type="ORF">TBH_C2127</name>
</gene>
<evidence type="ECO:0000256" key="6">
    <source>
        <dbReference type="PIRSR" id="PIRSR000410-1"/>
    </source>
</evidence>